<dbReference type="AlphaFoldDB" id="A0AA39N5P7"/>
<dbReference type="EMBL" id="JAUEPR010000326">
    <property type="protein sequence ID" value="KAK0458374.1"/>
    <property type="molecule type" value="Genomic_DNA"/>
</dbReference>
<dbReference type="Proteomes" id="UP001175227">
    <property type="component" value="Unassembled WGS sequence"/>
</dbReference>
<name>A0AA39N5P7_9AGAR</name>
<keyword evidence="2" id="KW-1185">Reference proteome</keyword>
<evidence type="ECO:0008006" key="3">
    <source>
        <dbReference type="Google" id="ProtNLM"/>
    </source>
</evidence>
<reference evidence="1" key="1">
    <citation type="submission" date="2023-06" db="EMBL/GenBank/DDBJ databases">
        <authorList>
            <consortium name="Lawrence Berkeley National Laboratory"/>
            <person name="Ahrendt S."/>
            <person name="Sahu N."/>
            <person name="Indic B."/>
            <person name="Wong-Bajracharya J."/>
            <person name="Merenyi Z."/>
            <person name="Ke H.-M."/>
            <person name="Monk M."/>
            <person name="Kocsube S."/>
            <person name="Drula E."/>
            <person name="Lipzen A."/>
            <person name="Balint B."/>
            <person name="Henrissat B."/>
            <person name="Andreopoulos B."/>
            <person name="Martin F.M."/>
            <person name="Harder C.B."/>
            <person name="Rigling D."/>
            <person name="Ford K.L."/>
            <person name="Foster G.D."/>
            <person name="Pangilinan J."/>
            <person name="Papanicolaou A."/>
            <person name="Barry K."/>
            <person name="LaButti K."/>
            <person name="Viragh M."/>
            <person name="Koriabine M."/>
            <person name="Yan M."/>
            <person name="Riley R."/>
            <person name="Champramary S."/>
            <person name="Plett K.L."/>
            <person name="Tsai I.J."/>
            <person name="Slot J."/>
            <person name="Sipos G."/>
            <person name="Plett J."/>
            <person name="Nagy L.G."/>
            <person name="Grigoriev I.V."/>
        </authorList>
    </citation>
    <scope>NUCLEOTIDE SEQUENCE</scope>
    <source>
        <strain evidence="1">ICMP 16352</strain>
    </source>
</reference>
<protein>
    <recommendedName>
        <fullName evidence="3">Reverse transcriptase domain-containing protein</fullName>
    </recommendedName>
</protein>
<feature type="non-terminal residue" evidence="1">
    <location>
        <position position="221"/>
    </location>
</feature>
<gene>
    <name evidence="1" type="ORF">IW261DRAFT_1304351</name>
</gene>
<accession>A0AA39N5P7</accession>
<evidence type="ECO:0000313" key="1">
    <source>
        <dbReference type="EMBL" id="KAK0458374.1"/>
    </source>
</evidence>
<comment type="caution">
    <text evidence="1">The sequence shown here is derived from an EMBL/GenBank/DDBJ whole genome shotgun (WGS) entry which is preliminary data.</text>
</comment>
<feature type="non-terminal residue" evidence="1">
    <location>
        <position position="1"/>
    </location>
</feature>
<organism evidence="1 2">
    <name type="scientific">Armillaria novae-zelandiae</name>
    <dbReference type="NCBI Taxonomy" id="153914"/>
    <lineage>
        <taxon>Eukaryota</taxon>
        <taxon>Fungi</taxon>
        <taxon>Dikarya</taxon>
        <taxon>Basidiomycota</taxon>
        <taxon>Agaricomycotina</taxon>
        <taxon>Agaricomycetes</taxon>
        <taxon>Agaricomycetidae</taxon>
        <taxon>Agaricales</taxon>
        <taxon>Marasmiineae</taxon>
        <taxon>Physalacriaceae</taxon>
        <taxon>Armillaria</taxon>
    </lineage>
</organism>
<evidence type="ECO:0000313" key="2">
    <source>
        <dbReference type="Proteomes" id="UP001175227"/>
    </source>
</evidence>
<proteinExistence type="predicted"/>
<sequence length="221" mass="25220">LLRKNLMGIKIPDLNNNVTCKLFADDTLAYLGPEDKLSTLDKVTCTFCTATTAVFNNKKTEFLPVGSEDYRNNVIRNGNLPDEPEYKMDESQIVPDGQAVRSLGCYIGNHIEEYEKWNEIAKKCESITTAWKQLHPPFSSRVMLTQSLLIQRTQYLATVNALPPKIEKTITKTIYDFIWDDKKGYINREGTLAPIKSGGLNVPSLKARYDTILINWIQRWL</sequence>